<organism evidence="10 11">
    <name type="scientific">Amanita muscaria (strain Koide BX008)</name>
    <dbReference type="NCBI Taxonomy" id="946122"/>
    <lineage>
        <taxon>Eukaryota</taxon>
        <taxon>Fungi</taxon>
        <taxon>Dikarya</taxon>
        <taxon>Basidiomycota</taxon>
        <taxon>Agaricomycotina</taxon>
        <taxon>Agaricomycetes</taxon>
        <taxon>Agaricomycetidae</taxon>
        <taxon>Agaricales</taxon>
        <taxon>Pluteineae</taxon>
        <taxon>Amanitaceae</taxon>
        <taxon>Amanita</taxon>
    </lineage>
</organism>
<accession>A0A0C2XIS4</accession>
<keyword evidence="4" id="KW-0805">Transcription regulation</keyword>
<dbReference type="STRING" id="946122.A0A0C2XIS4"/>
<comment type="similarity">
    <text evidence="2">Belongs to the Mediator complex subunit 12 family.</text>
</comment>
<keyword evidence="5" id="KW-0804">Transcription</keyword>
<evidence type="ECO:0000313" key="11">
    <source>
        <dbReference type="Proteomes" id="UP000054549"/>
    </source>
</evidence>
<evidence type="ECO:0000256" key="4">
    <source>
        <dbReference type="ARBA" id="ARBA00023015"/>
    </source>
</evidence>
<evidence type="ECO:0000256" key="8">
    <source>
        <dbReference type="SAM" id="MobiDB-lite"/>
    </source>
</evidence>
<dbReference type="SMART" id="SM01281">
    <property type="entry name" value="Med12"/>
    <property type="match status" value="1"/>
</dbReference>
<evidence type="ECO:0000256" key="2">
    <source>
        <dbReference type="ARBA" id="ARBA00010289"/>
    </source>
</evidence>
<dbReference type="InParanoid" id="A0A0C2XIS4"/>
<sequence length="1586" mass="177964">MQELSQDDSSTPPIYQSKAQSWIRRLHTTADLGYAGLFPSHPGQEEGLLSVRAVKYGFTTESRVSAEAFSAKSVIEGFHSNEVFLKLEEMMNELFVRRSEALPAIPPATFRLPARVTLNETKRRSWFRDLANPDVPLHKLGKSVPHGAKGHDLLDLLHTNNVAIPRAVWFLRVFGANEVAGLRNKPSYNPKQYSIDWANVVTSYMKKQLHDIALPSPPRAGLNIKQTFKGVLTDIETRERWVSRFSYCLHLLRIFYAEGMVDKRTFLVWLIQQMSTCNLAQAGFVVRLADEYLADITASRALSHSFADSSLNKLQEVLSSGSAQSCLHNTAILLRTLLQRVCLTMSDAFVSPRMWAANSHLLYEILAADTPSHTSNQHIEQGKSAIKKELRDSLSTIEIRNKQLSFIEPSAQSSPQIGSSVSDVKLLNSISNKMDLQEIEFFTCALDDPRAFRAKLDVLFTWSITPLQYGDHRLFVAVALLDKWRSKQDERAHRRNLTSPHDFLQDQLFDWLDFSPAARAPENIDSVALLFENLIERDLFCYAQYLERLIARSEPGLSLMEAQGSHHRNFLRHIPLSNSNPTPVNQRRVLLYGVRARQVPEEINERQIRKEIRRALPTLFGAGDAVTDSLPLDITSTCNTFVTCPRFEKLRTLKQWLLPILQSYVTSQRADPNCSSSLQIYATSIELMALAKAFDCIMNLIFALLQCANSIDIAMASVDYLYRYEDIWRCMGTMGKLVVQLDATQQALKAKGHRSRLIFDVLKLDGGRYLSPAALDRINYDIVHFTLALRPVDSHQESVPHVLPEIFRLESDFDSDFPSRLANSLWIKYRTSPEWAMIVWNNVLTSLQRMVNGDLTEETQSKYALQYGRFLRHIDQHLPTGLDEEISQWFDDPLWNQMVHSGPELWSTISIVLIDLVANHALQITTILRGLVFPAWQQGGSATEETCSKNSLTEYIEAMNKLCWSLLLPRSAGNGALDILRVQNIESRQQVVYSESFFPLLIAEIPTLISIESNGHLPESLRSKTSQLRHHLCQKEAFRRAVYRNLEITRDAFEQPLVLLSSDGNYCGSSFVAGLKEVLCPDEDMEADQWLPSTNQFSNPWKLAATSIHLQLVLKELGRALCHPETKDHAIPNLDKVSRELFHRRITSEESHYIAEVARGADNAVTEKLITSGLRRIRDILLCPESSGDALTDCLSWANEVLCAIVHLMGPSCDSVQPTPSMDPSLHEILLSAVHEKMVLFMQAMSSEYEHDAVLPGVVLLLRLLQFTLGFRGTWTAKAKDDGVALSVLLFRLTLKFCAGCDAEVSRYPQLLDTLYYLLDEIPHDTKVAFNPTRYYPEFSEGDISTDIAPEHRKQLLALSTKLTPNASTSDLASSTRDSRGDFLHNVSVVNRPWEWVEYLGEPASADAMDTTKGLLKNSGSLSLELFDTKLTGDTIIPKATEGLDGIPESSVRIFEDGLSAESSFRRDWRETRVSIFDGPTAPGAGRKATAEQELDAGKVMAAISTHGPKPEKKVESTALGRQSPALASIGRITDSTLSELADSESASTSSSKTLPNTKRKADNETEAVEPAPKRSKVKGGKAKRR</sequence>
<comment type="subcellular location">
    <subcellularLocation>
        <location evidence="1">Nucleus</location>
    </subcellularLocation>
</comment>
<dbReference type="EMBL" id="KN818227">
    <property type="protein sequence ID" value="KIL68883.1"/>
    <property type="molecule type" value="Genomic_DNA"/>
</dbReference>
<keyword evidence="11" id="KW-1185">Reference proteome</keyword>
<evidence type="ECO:0000256" key="1">
    <source>
        <dbReference type="ARBA" id="ARBA00004123"/>
    </source>
</evidence>
<evidence type="ECO:0000256" key="7">
    <source>
        <dbReference type="ARBA" id="ARBA00032010"/>
    </source>
</evidence>
<reference evidence="10 11" key="1">
    <citation type="submission" date="2014-04" db="EMBL/GenBank/DDBJ databases">
        <title>Evolutionary Origins and Diversification of the Mycorrhizal Mutualists.</title>
        <authorList>
            <consortium name="DOE Joint Genome Institute"/>
            <consortium name="Mycorrhizal Genomics Consortium"/>
            <person name="Kohler A."/>
            <person name="Kuo A."/>
            <person name="Nagy L.G."/>
            <person name="Floudas D."/>
            <person name="Copeland A."/>
            <person name="Barry K.W."/>
            <person name="Cichocki N."/>
            <person name="Veneault-Fourrey C."/>
            <person name="LaButti K."/>
            <person name="Lindquist E.A."/>
            <person name="Lipzen A."/>
            <person name="Lundell T."/>
            <person name="Morin E."/>
            <person name="Murat C."/>
            <person name="Riley R."/>
            <person name="Ohm R."/>
            <person name="Sun H."/>
            <person name="Tunlid A."/>
            <person name="Henrissat B."/>
            <person name="Grigoriev I.V."/>
            <person name="Hibbett D.S."/>
            <person name="Martin F."/>
        </authorList>
    </citation>
    <scope>NUCLEOTIDE SEQUENCE [LARGE SCALE GENOMIC DNA]</scope>
    <source>
        <strain evidence="10 11">Koide BX008</strain>
    </source>
</reference>
<feature type="domain" description="Mediator complex subunit Med12" evidence="9">
    <location>
        <begin position="109"/>
        <end position="172"/>
    </location>
</feature>
<dbReference type="InterPro" id="IPR019035">
    <property type="entry name" value="Mediator_Med12"/>
</dbReference>
<feature type="region of interest" description="Disordered" evidence="8">
    <location>
        <begin position="1539"/>
        <end position="1586"/>
    </location>
</feature>
<gene>
    <name evidence="10" type="ORF">M378DRAFT_158021</name>
</gene>
<evidence type="ECO:0000259" key="9">
    <source>
        <dbReference type="SMART" id="SM01281"/>
    </source>
</evidence>
<dbReference type="PANTHER" id="PTHR46567:SF1">
    <property type="entry name" value="MEDIATOR OF RNA POLYMERASE II TRANSCRIPTION SUBUNIT 12"/>
    <property type="match status" value="1"/>
</dbReference>
<proteinExistence type="inferred from homology"/>
<dbReference type="HOGENOM" id="CLU_003154_0_0_1"/>
<dbReference type="PANTHER" id="PTHR46567">
    <property type="entry name" value="MEDIATOR OF RNA POLYMERASE II TRANSCRIPTION SUBUNIT 12"/>
    <property type="match status" value="1"/>
</dbReference>
<dbReference type="Pfam" id="PF09497">
    <property type="entry name" value="Med12"/>
    <property type="match status" value="1"/>
</dbReference>
<dbReference type="Proteomes" id="UP000054549">
    <property type="component" value="Unassembled WGS sequence"/>
</dbReference>
<evidence type="ECO:0000256" key="5">
    <source>
        <dbReference type="ARBA" id="ARBA00023163"/>
    </source>
</evidence>
<dbReference type="GO" id="GO:0016592">
    <property type="term" value="C:mediator complex"/>
    <property type="evidence" value="ECO:0007669"/>
    <property type="project" value="InterPro"/>
</dbReference>
<feature type="compositionally biased region" description="Low complexity" evidence="8">
    <location>
        <begin position="1539"/>
        <end position="1552"/>
    </location>
</feature>
<name>A0A0C2XIS4_AMAMK</name>
<dbReference type="OrthoDB" id="20828at2759"/>
<keyword evidence="6" id="KW-0539">Nucleus</keyword>
<protein>
    <recommendedName>
        <fullName evidence="3">Mediator of RNA polymerase II transcription subunit 12</fullName>
    </recommendedName>
    <alternativeName>
        <fullName evidence="7">Mediator complex subunit 12</fullName>
    </alternativeName>
</protein>
<feature type="compositionally biased region" description="Basic residues" evidence="8">
    <location>
        <begin position="1574"/>
        <end position="1586"/>
    </location>
</feature>
<dbReference type="GO" id="GO:0006357">
    <property type="term" value="P:regulation of transcription by RNA polymerase II"/>
    <property type="evidence" value="ECO:0007669"/>
    <property type="project" value="InterPro"/>
</dbReference>
<evidence type="ECO:0000256" key="3">
    <source>
        <dbReference type="ARBA" id="ARBA00019622"/>
    </source>
</evidence>
<dbReference type="GO" id="GO:0003712">
    <property type="term" value="F:transcription coregulator activity"/>
    <property type="evidence" value="ECO:0007669"/>
    <property type="project" value="InterPro"/>
</dbReference>
<evidence type="ECO:0000256" key="6">
    <source>
        <dbReference type="ARBA" id="ARBA00023242"/>
    </source>
</evidence>
<evidence type="ECO:0000313" key="10">
    <source>
        <dbReference type="EMBL" id="KIL68883.1"/>
    </source>
</evidence>